<evidence type="ECO:0000313" key="10">
    <source>
        <dbReference type="Proteomes" id="UP001597361"/>
    </source>
</evidence>
<comment type="caution">
    <text evidence="9">The sequence shown here is derived from an EMBL/GenBank/DDBJ whole genome shotgun (WGS) entry which is preliminary data.</text>
</comment>
<proteinExistence type="inferred from homology"/>
<comment type="similarity">
    <text evidence="4 7">Belongs to the glucosamine/galactosamine-6-phosphate isomerase family. 6-phosphogluconolactonase subfamily.</text>
</comment>
<dbReference type="Gene3D" id="3.40.50.1360">
    <property type="match status" value="1"/>
</dbReference>
<evidence type="ECO:0000256" key="6">
    <source>
        <dbReference type="ARBA" id="ARBA00020337"/>
    </source>
</evidence>
<evidence type="ECO:0000256" key="2">
    <source>
        <dbReference type="ARBA" id="ARBA00002681"/>
    </source>
</evidence>
<dbReference type="Proteomes" id="UP001597361">
    <property type="component" value="Unassembled WGS sequence"/>
</dbReference>
<comment type="function">
    <text evidence="2 7">Hydrolysis of 6-phosphogluconolactone to 6-phosphogluconate.</text>
</comment>
<dbReference type="InterPro" id="IPR005900">
    <property type="entry name" value="6-phosphogluconolactonase_DevB"/>
</dbReference>
<evidence type="ECO:0000256" key="5">
    <source>
        <dbReference type="ARBA" id="ARBA00013198"/>
    </source>
</evidence>
<dbReference type="InterPro" id="IPR006148">
    <property type="entry name" value="Glc/Gal-6P_isomerase"/>
</dbReference>
<keyword evidence="10" id="KW-1185">Reference proteome</keyword>
<keyword evidence="7 9" id="KW-0378">Hydrolase</keyword>
<dbReference type="Pfam" id="PF01182">
    <property type="entry name" value="Glucosamine_iso"/>
    <property type="match status" value="1"/>
</dbReference>
<dbReference type="PANTHER" id="PTHR11054:SF0">
    <property type="entry name" value="6-PHOSPHOGLUCONOLACTONASE"/>
    <property type="match status" value="1"/>
</dbReference>
<evidence type="ECO:0000256" key="4">
    <source>
        <dbReference type="ARBA" id="ARBA00010662"/>
    </source>
</evidence>
<dbReference type="CDD" id="cd01400">
    <property type="entry name" value="6PGL"/>
    <property type="match status" value="1"/>
</dbReference>
<comment type="pathway">
    <text evidence="3 7">Carbohydrate degradation; pentose phosphate pathway; D-ribulose 5-phosphate from D-glucose 6-phosphate (oxidative stage): step 2/3.</text>
</comment>
<evidence type="ECO:0000256" key="3">
    <source>
        <dbReference type="ARBA" id="ARBA00004961"/>
    </source>
</evidence>
<protein>
    <recommendedName>
        <fullName evidence="6 7">6-phosphogluconolactonase</fullName>
        <shortName evidence="7">6PGL</shortName>
        <ecNumber evidence="5 7">3.1.1.31</ecNumber>
    </recommendedName>
</protein>
<dbReference type="InterPro" id="IPR037171">
    <property type="entry name" value="NagB/RpiA_transferase-like"/>
</dbReference>
<organism evidence="9 10">
    <name type="scientific">Belliella marina</name>
    <dbReference type="NCBI Taxonomy" id="1644146"/>
    <lineage>
        <taxon>Bacteria</taxon>
        <taxon>Pseudomonadati</taxon>
        <taxon>Bacteroidota</taxon>
        <taxon>Cytophagia</taxon>
        <taxon>Cytophagales</taxon>
        <taxon>Cyclobacteriaceae</taxon>
        <taxon>Belliella</taxon>
    </lineage>
</organism>
<dbReference type="SUPFAM" id="SSF100950">
    <property type="entry name" value="NagB/RpiA/CoA transferase-like"/>
    <property type="match status" value="1"/>
</dbReference>
<dbReference type="EMBL" id="JBHUHR010000031">
    <property type="protein sequence ID" value="MFD2035404.1"/>
    <property type="molecule type" value="Genomic_DNA"/>
</dbReference>
<gene>
    <name evidence="7 9" type="primary">pgl</name>
    <name evidence="9" type="ORF">ACFSKL_11410</name>
</gene>
<dbReference type="EC" id="3.1.1.31" evidence="5 7"/>
<dbReference type="PANTHER" id="PTHR11054">
    <property type="entry name" value="6-PHOSPHOGLUCONOLACTONASE"/>
    <property type="match status" value="1"/>
</dbReference>
<sequence length="241" mass="27673">MLEKFNTIIELNEHVAELFMQLANKSIAEKNRFTIALTGGSSPKELYKLLTTDKYRDKIDWSKVFVFWGDERWVPLESNLSNAGEAYRDLLNQISIPNDQIFPMYKEGVTPEEYANTYELLLNEHLEGGKHFDLILLGMGEDGHTASLFPGEAVLEVKNKKVDAYFLKSQQMYRITLTAPLINEAKNIIFLVFGEKKIDALYQVLEGTGNYQKYPSKLINPKSGNVYWMVDELVASKIERF</sequence>
<feature type="domain" description="Glucosamine/galactosamine-6-phosphate isomerase" evidence="8">
    <location>
        <begin position="10"/>
        <end position="228"/>
    </location>
</feature>
<evidence type="ECO:0000313" key="9">
    <source>
        <dbReference type="EMBL" id="MFD2035404.1"/>
    </source>
</evidence>
<dbReference type="InterPro" id="IPR039104">
    <property type="entry name" value="6PGL"/>
</dbReference>
<dbReference type="GO" id="GO:0017057">
    <property type="term" value="F:6-phosphogluconolactonase activity"/>
    <property type="evidence" value="ECO:0007669"/>
    <property type="project" value="UniProtKB-EC"/>
</dbReference>
<evidence type="ECO:0000256" key="1">
    <source>
        <dbReference type="ARBA" id="ARBA00000832"/>
    </source>
</evidence>
<evidence type="ECO:0000256" key="7">
    <source>
        <dbReference type="RuleBase" id="RU365095"/>
    </source>
</evidence>
<reference evidence="10" key="1">
    <citation type="journal article" date="2019" name="Int. J. Syst. Evol. Microbiol.">
        <title>The Global Catalogue of Microorganisms (GCM) 10K type strain sequencing project: providing services to taxonomists for standard genome sequencing and annotation.</title>
        <authorList>
            <consortium name="The Broad Institute Genomics Platform"/>
            <consortium name="The Broad Institute Genome Sequencing Center for Infectious Disease"/>
            <person name="Wu L."/>
            <person name="Ma J."/>
        </authorList>
    </citation>
    <scope>NUCLEOTIDE SEQUENCE [LARGE SCALE GENOMIC DNA]</scope>
    <source>
        <strain evidence="10">CGMCC 1.15180</strain>
    </source>
</reference>
<comment type="catalytic activity">
    <reaction evidence="1 7">
        <text>6-phospho-D-glucono-1,5-lactone + H2O = 6-phospho-D-gluconate + H(+)</text>
        <dbReference type="Rhea" id="RHEA:12556"/>
        <dbReference type="ChEBI" id="CHEBI:15377"/>
        <dbReference type="ChEBI" id="CHEBI:15378"/>
        <dbReference type="ChEBI" id="CHEBI:57955"/>
        <dbReference type="ChEBI" id="CHEBI:58759"/>
        <dbReference type="EC" id="3.1.1.31"/>
    </reaction>
</comment>
<evidence type="ECO:0000259" key="8">
    <source>
        <dbReference type="Pfam" id="PF01182"/>
    </source>
</evidence>
<accession>A0ABW4VL88</accession>
<name>A0ABW4VL88_9BACT</name>
<dbReference type="NCBIfam" id="TIGR01198">
    <property type="entry name" value="pgl"/>
    <property type="match status" value="1"/>
</dbReference>
<dbReference type="RefSeq" id="WP_376886363.1">
    <property type="nucleotide sequence ID" value="NZ_JBHUHR010000031.1"/>
</dbReference>